<reference evidence="2 3" key="1">
    <citation type="submission" date="2024-09" db="EMBL/GenBank/DDBJ databases">
        <title>Chromosome-scale assembly of Riccia sorocarpa.</title>
        <authorList>
            <person name="Paukszto L."/>
        </authorList>
    </citation>
    <scope>NUCLEOTIDE SEQUENCE [LARGE SCALE GENOMIC DNA]</scope>
    <source>
        <strain evidence="2">LP-2024</strain>
        <tissue evidence="2">Aerial parts of the thallus</tissue>
    </source>
</reference>
<evidence type="ECO:0000313" key="2">
    <source>
        <dbReference type="EMBL" id="KAL3686478.1"/>
    </source>
</evidence>
<dbReference type="AlphaFoldDB" id="A0ABD3H4P1"/>
<dbReference type="SUPFAM" id="SSF50249">
    <property type="entry name" value="Nucleic acid-binding proteins"/>
    <property type="match status" value="1"/>
</dbReference>
<accession>A0ABD3H4P1</accession>
<dbReference type="Gene3D" id="2.40.50.140">
    <property type="entry name" value="Nucleic acid-binding proteins"/>
    <property type="match status" value="1"/>
</dbReference>
<evidence type="ECO:0000313" key="3">
    <source>
        <dbReference type="Proteomes" id="UP001633002"/>
    </source>
</evidence>
<dbReference type="InterPro" id="IPR012340">
    <property type="entry name" value="NA-bd_OB-fold"/>
</dbReference>
<protein>
    <submittedName>
        <fullName evidence="2">Uncharacterized protein</fullName>
    </submittedName>
</protein>
<gene>
    <name evidence="2" type="ORF">R1sor_009052</name>
</gene>
<proteinExistence type="predicted"/>
<name>A0ABD3H4P1_9MARC</name>
<feature type="compositionally biased region" description="Basic and acidic residues" evidence="1">
    <location>
        <begin position="295"/>
        <end position="305"/>
    </location>
</feature>
<feature type="region of interest" description="Disordered" evidence="1">
    <location>
        <begin position="281"/>
        <end position="305"/>
    </location>
</feature>
<organism evidence="2 3">
    <name type="scientific">Riccia sorocarpa</name>
    <dbReference type="NCBI Taxonomy" id="122646"/>
    <lineage>
        <taxon>Eukaryota</taxon>
        <taxon>Viridiplantae</taxon>
        <taxon>Streptophyta</taxon>
        <taxon>Embryophyta</taxon>
        <taxon>Marchantiophyta</taxon>
        <taxon>Marchantiopsida</taxon>
        <taxon>Marchantiidae</taxon>
        <taxon>Marchantiales</taxon>
        <taxon>Ricciaceae</taxon>
        <taxon>Riccia</taxon>
    </lineage>
</organism>
<dbReference type="EMBL" id="JBJQOH010000005">
    <property type="protein sequence ID" value="KAL3686478.1"/>
    <property type="molecule type" value="Genomic_DNA"/>
</dbReference>
<dbReference type="Proteomes" id="UP001633002">
    <property type="component" value="Unassembled WGS sequence"/>
</dbReference>
<feature type="compositionally biased region" description="Polar residues" evidence="1">
    <location>
        <begin position="281"/>
        <end position="293"/>
    </location>
</feature>
<keyword evidence="3" id="KW-1185">Reference proteome</keyword>
<sequence>MAAALASISTSLASLSLNSPGANVCSSSLSAMCNSCILQWHACRETATLTTKSSADFLQTLLVIVGLGLCNKIGQLLFRVIEGSTISAAMADSSTAMADSSSTGMTPLKDAKASLLGSNRRAPAVVVRACISRFGFRATATYLGCPICSKSIHSRDRYGHDINIPKSFYRLKAYLEDDTAELEATAWEATRCFMGMSLDKFVAIEMHDEESTILERCIGKTWILRLSRSKNHRGIYAWIEYAEPVSRKALFLVRSPCSEEPAAQSLPSSPVSTISVFDDGSSSISRGTSTVAVDSTRDKSKQADKASRDKFRRGFVTIRFMYHSGIVWYEEVGIVHVGTSMLCGSEM</sequence>
<comment type="caution">
    <text evidence="2">The sequence shown here is derived from an EMBL/GenBank/DDBJ whole genome shotgun (WGS) entry which is preliminary data.</text>
</comment>
<evidence type="ECO:0000256" key="1">
    <source>
        <dbReference type="SAM" id="MobiDB-lite"/>
    </source>
</evidence>